<dbReference type="Proteomes" id="UP000018144">
    <property type="component" value="Unassembled WGS sequence"/>
</dbReference>
<sequence>MITSTLVERYMRSSITRLSIQDFTPVSTSSTTSSLDTKTFDVHAIQKLHLRSRMLQIFGTYSSKSQKGMFVESVH</sequence>
<keyword evidence="2" id="KW-1185">Reference proteome</keyword>
<accession>U4L8H4</accession>
<proteinExistence type="predicted"/>
<organism evidence="1 2">
    <name type="scientific">Pyronema omphalodes (strain CBS 100304)</name>
    <name type="common">Pyronema confluens</name>
    <dbReference type="NCBI Taxonomy" id="1076935"/>
    <lineage>
        <taxon>Eukaryota</taxon>
        <taxon>Fungi</taxon>
        <taxon>Dikarya</taxon>
        <taxon>Ascomycota</taxon>
        <taxon>Pezizomycotina</taxon>
        <taxon>Pezizomycetes</taxon>
        <taxon>Pezizales</taxon>
        <taxon>Pyronemataceae</taxon>
        <taxon>Pyronema</taxon>
    </lineage>
</organism>
<reference evidence="1 2" key="1">
    <citation type="journal article" date="2013" name="PLoS Genet.">
        <title>The genome and development-dependent transcriptomes of Pyronema confluens: a window into fungal evolution.</title>
        <authorList>
            <person name="Traeger S."/>
            <person name="Altegoer F."/>
            <person name="Freitag M."/>
            <person name="Gabaldon T."/>
            <person name="Kempken F."/>
            <person name="Kumar A."/>
            <person name="Marcet-Houben M."/>
            <person name="Poggeler S."/>
            <person name="Stajich J.E."/>
            <person name="Nowrousian M."/>
        </authorList>
    </citation>
    <scope>NUCLEOTIDE SEQUENCE [LARGE SCALE GENOMIC DNA]</scope>
    <source>
        <strain evidence="2">CBS 100304</strain>
        <tissue evidence="1">Vegetative mycelium</tissue>
    </source>
</reference>
<name>U4L8H4_PYROM</name>
<protein>
    <submittedName>
        <fullName evidence="1">Uncharacterized protein</fullName>
    </submittedName>
</protein>
<evidence type="ECO:0000313" key="2">
    <source>
        <dbReference type="Proteomes" id="UP000018144"/>
    </source>
</evidence>
<dbReference type="AlphaFoldDB" id="U4L8H4"/>
<gene>
    <name evidence="1" type="ORF">PCON_09266</name>
</gene>
<evidence type="ECO:0000313" key="1">
    <source>
        <dbReference type="EMBL" id="CCX09673.1"/>
    </source>
</evidence>
<dbReference type="EMBL" id="HF935486">
    <property type="protein sequence ID" value="CCX09673.1"/>
    <property type="molecule type" value="Genomic_DNA"/>
</dbReference>